<evidence type="ECO:0000256" key="2">
    <source>
        <dbReference type="ARBA" id="ARBA00023015"/>
    </source>
</evidence>
<dbReference type="InterPro" id="IPR014325">
    <property type="entry name" value="RNA_pol_sigma-E_actinobac"/>
</dbReference>
<dbReference type="InterPro" id="IPR013325">
    <property type="entry name" value="RNA_pol_sigma_r2"/>
</dbReference>
<keyword evidence="4" id="KW-0238">DNA-binding</keyword>
<dbReference type="InterPro" id="IPR036388">
    <property type="entry name" value="WH-like_DNA-bd_sf"/>
</dbReference>
<dbReference type="GO" id="GO:0006352">
    <property type="term" value="P:DNA-templated transcription initiation"/>
    <property type="evidence" value="ECO:0007669"/>
    <property type="project" value="InterPro"/>
</dbReference>
<reference evidence="8 9" key="1">
    <citation type="submission" date="2019-07" db="EMBL/GenBank/DDBJ databases">
        <title>Cryptosporangium phraense sp. nov., isolated from plant litter.</title>
        <authorList>
            <person name="Suriyachadkun C."/>
        </authorList>
    </citation>
    <scope>NUCLEOTIDE SEQUENCE [LARGE SCALE GENOMIC DNA]</scope>
    <source>
        <strain evidence="8 9">A-T 5661</strain>
    </source>
</reference>
<dbReference type="CDD" id="cd06171">
    <property type="entry name" value="Sigma70_r4"/>
    <property type="match status" value="1"/>
</dbReference>
<accession>A0A545AZJ7</accession>
<keyword evidence="5" id="KW-0804">Transcription</keyword>
<evidence type="ECO:0000256" key="1">
    <source>
        <dbReference type="ARBA" id="ARBA00010641"/>
    </source>
</evidence>
<evidence type="ECO:0000256" key="4">
    <source>
        <dbReference type="ARBA" id="ARBA00023125"/>
    </source>
</evidence>
<keyword evidence="3" id="KW-0731">Sigma factor</keyword>
<dbReference type="SUPFAM" id="SSF88659">
    <property type="entry name" value="Sigma3 and sigma4 domains of RNA polymerase sigma factors"/>
    <property type="match status" value="1"/>
</dbReference>
<organism evidence="8 9">
    <name type="scientific">Cryptosporangium phraense</name>
    <dbReference type="NCBI Taxonomy" id="2593070"/>
    <lineage>
        <taxon>Bacteria</taxon>
        <taxon>Bacillati</taxon>
        <taxon>Actinomycetota</taxon>
        <taxon>Actinomycetes</taxon>
        <taxon>Cryptosporangiales</taxon>
        <taxon>Cryptosporangiaceae</taxon>
        <taxon>Cryptosporangium</taxon>
    </lineage>
</organism>
<gene>
    <name evidence="8" type="ORF">FL583_05980</name>
</gene>
<dbReference type="GO" id="GO:0003677">
    <property type="term" value="F:DNA binding"/>
    <property type="evidence" value="ECO:0007669"/>
    <property type="project" value="UniProtKB-KW"/>
</dbReference>
<keyword evidence="9" id="KW-1185">Reference proteome</keyword>
<dbReference type="PANTHER" id="PTHR43133:SF50">
    <property type="entry name" value="ECF RNA POLYMERASE SIGMA FACTOR SIGM"/>
    <property type="match status" value="1"/>
</dbReference>
<evidence type="ECO:0000313" key="9">
    <source>
        <dbReference type="Proteomes" id="UP000317982"/>
    </source>
</evidence>
<dbReference type="InterPro" id="IPR013324">
    <property type="entry name" value="RNA_pol_sigma_r3/r4-like"/>
</dbReference>
<keyword evidence="2" id="KW-0805">Transcription regulation</keyword>
<dbReference type="EMBL" id="VIRS01000003">
    <property type="protein sequence ID" value="TQS46035.1"/>
    <property type="molecule type" value="Genomic_DNA"/>
</dbReference>
<evidence type="ECO:0000256" key="3">
    <source>
        <dbReference type="ARBA" id="ARBA00023082"/>
    </source>
</evidence>
<evidence type="ECO:0000259" key="7">
    <source>
        <dbReference type="Pfam" id="PF08281"/>
    </source>
</evidence>
<feature type="domain" description="RNA polymerase sigma factor 70 region 4 type 2" evidence="7">
    <location>
        <begin position="105"/>
        <end position="156"/>
    </location>
</feature>
<evidence type="ECO:0000256" key="5">
    <source>
        <dbReference type="ARBA" id="ARBA00023163"/>
    </source>
</evidence>
<dbReference type="InParanoid" id="A0A545AZJ7"/>
<feature type="domain" description="RNA polymerase sigma-70 region 2" evidence="6">
    <location>
        <begin position="21"/>
        <end position="80"/>
    </location>
</feature>
<dbReference type="GO" id="GO:0016987">
    <property type="term" value="F:sigma factor activity"/>
    <property type="evidence" value="ECO:0007669"/>
    <property type="project" value="UniProtKB-KW"/>
</dbReference>
<name>A0A545AZJ7_9ACTN</name>
<sequence length="168" mass="19098">MPTTPTAAGFDEYVAARGLALLRFTYLLTGDYHLAEDLLQEALAKVHRRWSHLADAERPTAYVQKAILHQYLSWRRRRSSTETPIAEPPEHPTIDHAELFAERTQLWHALSALPRQQRAVLVLRFYEDLDDDEIARLVGCSVVTVRSHASRGLAALRNSVQFARGEAR</sequence>
<dbReference type="Gene3D" id="1.10.1740.10">
    <property type="match status" value="1"/>
</dbReference>
<dbReference type="InterPro" id="IPR039425">
    <property type="entry name" value="RNA_pol_sigma-70-like"/>
</dbReference>
<evidence type="ECO:0000259" key="6">
    <source>
        <dbReference type="Pfam" id="PF04542"/>
    </source>
</evidence>
<dbReference type="Pfam" id="PF04542">
    <property type="entry name" value="Sigma70_r2"/>
    <property type="match status" value="1"/>
</dbReference>
<dbReference type="AlphaFoldDB" id="A0A545AZJ7"/>
<dbReference type="SUPFAM" id="SSF88946">
    <property type="entry name" value="Sigma2 domain of RNA polymerase sigma factors"/>
    <property type="match status" value="1"/>
</dbReference>
<dbReference type="Gene3D" id="1.10.10.10">
    <property type="entry name" value="Winged helix-like DNA-binding domain superfamily/Winged helix DNA-binding domain"/>
    <property type="match status" value="1"/>
</dbReference>
<dbReference type="NCBIfam" id="TIGR02937">
    <property type="entry name" value="sigma70-ECF"/>
    <property type="match status" value="1"/>
</dbReference>
<dbReference type="NCBIfam" id="TIGR02983">
    <property type="entry name" value="SigE-fam_strep"/>
    <property type="match status" value="1"/>
</dbReference>
<dbReference type="Pfam" id="PF08281">
    <property type="entry name" value="Sigma70_r4_2"/>
    <property type="match status" value="1"/>
</dbReference>
<dbReference type="OrthoDB" id="3678480at2"/>
<protein>
    <submittedName>
        <fullName evidence="8">SigE family RNA polymerase sigma factor</fullName>
    </submittedName>
</protein>
<evidence type="ECO:0000313" key="8">
    <source>
        <dbReference type="EMBL" id="TQS46035.1"/>
    </source>
</evidence>
<comment type="caution">
    <text evidence="8">The sequence shown here is derived from an EMBL/GenBank/DDBJ whole genome shotgun (WGS) entry which is preliminary data.</text>
</comment>
<dbReference type="RefSeq" id="WP_142703442.1">
    <property type="nucleotide sequence ID" value="NZ_VIRS01000003.1"/>
</dbReference>
<proteinExistence type="inferred from homology"/>
<dbReference type="PANTHER" id="PTHR43133">
    <property type="entry name" value="RNA POLYMERASE ECF-TYPE SIGMA FACTO"/>
    <property type="match status" value="1"/>
</dbReference>
<dbReference type="InterPro" id="IPR007627">
    <property type="entry name" value="RNA_pol_sigma70_r2"/>
</dbReference>
<dbReference type="InterPro" id="IPR014284">
    <property type="entry name" value="RNA_pol_sigma-70_dom"/>
</dbReference>
<comment type="similarity">
    <text evidence="1">Belongs to the sigma-70 factor family. ECF subfamily.</text>
</comment>
<dbReference type="InterPro" id="IPR013249">
    <property type="entry name" value="RNA_pol_sigma70_r4_t2"/>
</dbReference>
<dbReference type="Proteomes" id="UP000317982">
    <property type="component" value="Unassembled WGS sequence"/>
</dbReference>